<dbReference type="InterPro" id="IPR023477">
    <property type="entry name" value="Adenylate_kinase_AdkA"/>
</dbReference>
<comment type="catalytic activity">
    <reaction evidence="1 12">
        <text>AMP + ATP = 2 ADP</text>
        <dbReference type="Rhea" id="RHEA:12973"/>
        <dbReference type="ChEBI" id="CHEBI:30616"/>
        <dbReference type="ChEBI" id="CHEBI:456215"/>
        <dbReference type="ChEBI" id="CHEBI:456216"/>
        <dbReference type="EC" id="2.7.4.3"/>
    </reaction>
</comment>
<dbReference type="Pfam" id="PF13207">
    <property type="entry name" value="AAA_17"/>
    <property type="match status" value="1"/>
</dbReference>
<dbReference type="GO" id="GO:0004017">
    <property type="term" value="F:AMP kinase activity"/>
    <property type="evidence" value="ECO:0007669"/>
    <property type="project" value="UniProtKB-UniRule"/>
</dbReference>
<feature type="binding site" evidence="12">
    <location>
        <begin position="7"/>
        <end position="15"/>
    </location>
    <ligand>
        <name>ATP</name>
        <dbReference type="ChEBI" id="CHEBI:30616"/>
    </ligand>
</feature>
<evidence type="ECO:0000256" key="6">
    <source>
        <dbReference type="ARBA" id="ARBA00022490"/>
    </source>
</evidence>
<evidence type="ECO:0000256" key="9">
    <source>
        <dbReference type="ARBA" id="ARBA00022777"/>
    </source>
</evidence>
<dbReference type="NCBIfam" id="NF003122">
    <property type="entry name" value="PRK04040.1"/>
    <property type="match status" value="1"/>
</dbReference>
<evidence type="ECO:0000313" key="14">
    <source>
        <dbReference type="Proteomes" id="UP001451606"/>
    </source>
</evidence>
<dbReference type="HAMAP" id="MF_00234">
    <property type="entry name" value="Adenylate_kinase_AdkA"/>
    <property type="match status" value="1"/>
</dbReference>
<keyword evidence="10 12" id="KW-0067">ATP-binding</keyword>
<evidence type="ECO:0000256" key="7">
    <source>
        <dbReference type="ARBA" id="ARBA00022679"/>
    </source>
</evidence>
<evidence type="ECO:0000256" key="8">
    <source>
        <dbReference type="ARBA" id="ARBA00022741"/>
    </source>
</evidence>
<gene>
    <name evidence="12" type="primary">adkA</name>
    <name evidence="13" type="ORF">OXIME_001254</name>
</gene>
<keyword evidence="8 12" id="KW-0547">Nucleotide-binding</keyword>
<keyword evidence="9 12" id="KW-0418">Kinase</keyword>
<dbReference type="SUPFAM" id="SSF52540">
    <property type="entry name" value="P-loop containing nucleoside triphosphate hydrolases"/>
    <property type="match status" value="1"/>
</dbReference>
<evidence type="ECO:0000256" key="3">
    <source>
        <dbReference type="ARBA" id="ARBA00007088"/>
    </source>
</evidence>
<comment type="similarity">
    <text evidence="3 12">Belongs to the archaeal adenylate kinase family.</text>
</comment>
<dbReference type="EC" id="2.7.4.3" evidence="4 12"/>
<evidence type="ECO:0000256" key="10">
    <source>
        <dbReference type="ARBA" id="ARBA00022840"/>
    </source>
</evidence>
<evidence type="ECO:0000256" key="12">
    <source>
        <dbReference type="HAMAP-Rule" id="MF_00234"/>
    </source>
</evidence>
<evidence type="ECO:0000256" key="2">
    <source>
        <dbReference type="ARBA" id="ARBA00004496"/>
    </source>
</evidence>
<proteinExistence type="inferred from homology"/>
<comment type="subcellular location">
    <subcellularLocation>
        <location evidence="2 12">Cytoplasm</location>
    </subcellularLocation>
</comment>
<dbReference type="GO" id="GO:0005737">
    <property type="term" value="C:cytoplasm"/>
    <property type="evidence" value="ECO:0007669"/>
    <property type="project" value="UniProtKB-SubCell"/>
</dbReference>
<dbReference type="Gene3D" id="3.40.50.300">
    <property type="entry name" value="P-loop containing nucleotide triphosphate hydrolases"/>
    <property type="match status" value="1"/>
</dbReference>
<keyword evidence="6 12" id="KW-0963">Cytoplasm</keyword>
<dbReference type="Proteomes" id="UP001451606">
    <property type="component" value="Chromosome"/>
</dbReference>
<evidence type="ECO:0000313" key="13">
    <source>
        <dbReference type="EMBL" id="WYY00673.1"/>
    </source>
</evidence>
<dbReference type="GO" id="GO:0005524">
    <property type="term" value="F:ATP binding"/>
    <property type="evidence" value="ECO:0007669"/>
    <property type="project" value="UniProtKB-UniRule"/>
</dbReference>
<dbReference type="InterPro" id="IPR027417">
    <property type="entry name" value="P-loop_NTPase"/>
</dbReference>
<evidence type="ECO:0000256" key="5">
    <source>
        <dbReference type="ARBA" id="ARBA00019926"/>
    </source>
</evidence>
<dbReference type="EMBL" id="CP133772">
    <property type="protein sequence ID" value="WYY00673.1"/>
    <property type="molecule type" value="Genomic_DNA"/>
</dbReference>
<dbReference type="AlphaFoldDB" id="A0AAX4NH53"/>
<evidence type="ECO:0000256" key="1">
    <source>
        <dbReference type="ARBA" id="ARBA00000582"/>
    </source>
</evidence>
<accession>A0AAX4NH53</accession>
<organism evidence="13 14">
    <name type="scientific">Oxyplasma meridianum</name>
    <dbReference type="NCBI Taxonomy" id="3073602"/>
    <lineage>
        <taxon>Archaea</taxon>
        <taxon>Methanobacteriati</taxon>
        <taxon>Thermoplasmatota</taxon>
        <taxon>Thermoplasmata</taxon>
        <taxon>Thermoplasmatales</taxon>
        <taxon>Thermoplasmataceae</taxon>
        <taxon>Oxyplasma</taxon>
    </lineage>
</organism>
<dbReference type="GeneID" id="95967991"/>
<name>A0AAX4NH53_9ARCH</name>
<protein>
    <recommendedName>
        <fullName evidence="5 12">Adenylate kinase</fullName>
        <shortName evidence="12">AK</shortName>
        <ecNumber evidence="4 12">2.7.4.3</ecNumber>
    </recommendedName>
    <alternativeName>
        <fullName evidence="11 12">ATP-AMP transphosphorylase</fullName>
    </alternativeName>
</protein>
<evidence type="ECO:0000256" key="11">
    <source>
        <dbReference type="ARBA" id="ARBA00033336"/>
    </source>
</evidence>
<dbReference type="KEGG" id="omr:OXIME_001254"/>
<reference evidence="13 14" key="1">
    <citation type="submission" date="2023-09" db="EMBL/GenBank/DDBJ databases">
        <authorList>
            <person name="Golyshina O.V."/>
            <person name="Lunev E.A."/>
            <person name="Bargiela R."/>
            <person name="Gaines M.C."/>
            <person name="Daum B."/>
            <person name="Bale N.J."/>
            <person name="Koenen M."/>
            <person name="Sinninghe Damst J.S."/>
            <person name="Yakimov M."/>
            <person name="Golyshin P.N."/>
        </authorList>
    </citation>
    <scope>NUCLEOTIDE SEQUENCE [LARGE SCALE GENOMIC DNA]</scope>
    <source>
        <strain evidence="13 14">M1</strain>
    </source>
</reference>
<sequence>MRVVISGVAGVGKSTVLEIVKKSSNYDIINFGTLMYEMARDIKLVSNRDELRKLNIDTQINLQKKASSAIGRMDDVIIDTHMSIKSPRGYLPGLPEWVLRELKVSSYFVLEADPETIKKRRELDGTRVRDEDKVNEIREHQEINRYYAAAYSVYTGATVNYISNVEGKPEMAAEKIVGRLMFVG</sequence>
<keyword evidence="7 12" id="KW-0808">Transferase</keyword>
<evidence type="ECO:0000256" key="4">
    <source>
        <dbReference type="ARBA" id="ARBA00012955"/>
    </source>
</evidence>
<dbReference type="RefSeq" id="WP_393971007.1">
    <property type="nucleotide sequence ID" value="NZ_CP133772.1"/>
</dbReference>
<keyword evidence="14" id="KW-1185">Reference proteome</keyword>